<dbReference type="EMBL" id="VNHM01000017">
    <property type="protein sequence ID" value="TYO93872.1"/>
    <property type="molecule type" value="Genomic_DNA"/>
</dbReference>
<dbReference type="AlphaFoldDB" id="A0A5S4ZNE2"/>
<feature type="binding site" evidence="4">
    <location>
        <position position="141"/>
    </location>
    <ligand>
        <name>Mn(2+)</name>
        <dbReference type="ChEBI" id="CHEBI:29035"/>
        <label>1</label>
    </ligand>
</feature>
<keyword evidence="2 4" id="KW-0479">Metal-binding</keyword>
<feature type="binding site" evidence="4">
    <location>
        <position position="143"/>
    </location>
    <ligand>
        <name>Mn(2+)</name>
        <dbReference type="ChEBI" id="CHEBI:29035"/>
        <label>1</label>
    </ligand>
</feature>
<dbReference type="PIRSF" id="PIRSF036979">
    <property type="entry name" value="Arginase"/>
    <property type="match status" value="1"/>
</dbReference>
<gene>
    <name evidence="6" type="ORF">LX24_02556</name>
</gene>
<evidence type="ECO:0000256" key="1">
    <source>
        <dbReference type="ARBA" id="ARBA00009227"/>
    </source>
</evidence>
<feature type="binding site" evidence="4">
    <location>
        <position position="219"/>
    </location>
    <ligand>
        <name>Mn(2+)</name>
        <dbReference type="ChEBI" id="CHEBI:29035"/>
        <label>1</label>
    </ligand>
</feature>
<dbReference type="CDD" id="cd11593">
    <property type="entry name" value="Agmatinase-like_2"/>
    <property type="match status" value="1"/>
</dbReference>
<dbReference type="PROSITE" id="PS01053">
    <property type="entry name" value="ARGINASE_1"/>
    <property type="match status" value="1"/>
</dbReference>
<dbReference type="PROSITE" id="PS51409">
    <property type="entry name" value="ARGINASE_2"/>
    <property type="match status" value="1"/>
</dbReference>
<dbReference type="InterPro" id="IPR006035">
    <property type="entry name" value="Ureohydrolase"/>
</dbReference>
<accession>A0A5S4ZNE2</accession>
<keyword evidence="3 5" id="KW-0378">Hydrolase</keyword>
<comment type="caution">
    <text evidence="6">The sequence shown here is derived from an EMBL/GenBank/DDBJ whole genome shotgun (WGS) entry which is preliminary data.</text>
</comment>
<evidence type="ECO:0000313" key="7">
    <source>
        <dbReference type="Proteomes" id="UP000323166"/>
    </source>
</evidence>
<reference evidence="6 7" key="1">
    <citation type="submission" date="2019-07" db="EMBL/GenBank/DDBJ databases">
        <title>Genomic Encyclopedia of Type Strains, Phase I: the one thousand microbial genomes (KMG-I) project.</title>
        <authorList>
            <person name="Kyrpides N."/>
        </authorList>
    </citation>
    <scope>NUCLEOTIDE SEQUENCE [LARGE SCALE GENOMIC DNA]</scope>
    <source>
        <strain evidence="6 7">DSM 6562</strain>
    </source>
</reference>
<sequence length="291" mass="31555">MGVVALHEFLESCGGFMGAGNDYRSARLVLVGAPMDFTVSFRPGTRSGPRRIREVSVGLEEYSPYLQRDLKDYCYYDAGDVVLPFGHVPQSLNRLESVVGQLLADGKFPLVLGGEHLIALAPVKQMARAFPGLNVLHFDAHADLREDYLGESLSHATVMRRVAEVVGSRNLHQFGIRSGTAGEFAYGRENTGFYPFEILTPLQQVVDRLHGCPVYVTLDIDVVDPAFAPGTGTPEPGGCSSAEIMAALHMLKGLNVVGMDLVEVCPVYDQSDRTSLLAAKLVREAILLFGG</sequence>
<dbReference type="SUPFAM" id="SSF52768">
    <property type="entry name" value="Arginase/deacetylase"/>
    <property type="match status" value="1"/>
</dbReference>
<feature type="binding site" evidence="4">
    <location>
        <position position="116"/>
    </location>
    <ligand>
        <name>Mn(2+)</name>
        <dbReference type="ChEBI" id="CHEBI:29035"/>
        <label>1</label>
    </ligand>
</feature>
<comment type="cofactor">
    <cofactor evidence="4">
        <name>Mn(2+)</name>
        <dbReference type="ChEBI" id="CHEBI:29035"/>
    </cofactor>
    <text evidence="4">Binds 2 manganese ions per subunit.</text>
</comment>
<dbReference type="InterPro" id="IPR020855">
    <property type="entry name" value="Ureohydrolase_Mn_BS"/>
</dbReference>
<dbReference type="GO" id="GO:0008783">
    <property type="term" value="F:agmatinase activity"/>
    <property type="evidence" value="ECO:0007669"/>
    <property type="project" value="TreeGrafter"/>
</dbReference>
<evidence type="ECO:0000313" key="6">
    <source>
        <dbReference type="EMBL" id="TYO93872.1"/>
    </source>
</evidence>
<evidence type="ECO:0000256" key="5">
    <source>
        <dbReference type="RuleBase" id="RU003684"/>
    </source>
</evidence>
<feature type="binding site" evidence="4">
    <location>
        <position position="139"/>
    </location>
    <ligand>
        <name>Mn(2+)</name>
        <dbReference type="ChEBI" id="CHEBI:29035"/>
        <label>1</label>
    </ligand>
</feature>
<dbReference type="InterPro" id="IPR005925">
    <property type="entry name" value="Agmatinase-rel"/>
</dbReference>
<keyword evidence="7" id="KW-1185">Reference proteome</keyword>
<organism evidence="6 7">
    <name type="scientific">Desulfallas thermosapovorans DSM 6562</name>
    <dbReference type="NCBI Taxonomy" id="1121431"/>
    <lineage>
        <taxon>Bacteria</taxon>
        <taxon>Bacillati</taxon>
        <taxon>Bacillota</taxon>
        <taxon>Clostridia</taxon>
        <taxon>Eubacteriales</taxon>
        <taxon>Desulfallaceae</taxon>
        <taxon>Desulfallas</taxon>
    </lineage>
</organism>
<dbReference type="GO" id="GO:0046872">
    <property type="term" value="F:metal ion binding"/>
    <property type="evidence" value="ECO:0007669"/>
    <property type="project" value="UniProtKB-KW"/>
</dbReference>
<evidence type="ECO:0000256" key="3">
    <source>
        <dbReference type="ARBA" id="ARBA00022801"/>
    </source>
</evidence>
<protein>
    <submittedName>
        <fullName evidence="6">Agmatinase</fullName>
    </submittedName>
</protein>
<proteinExistence type="inferred from homology"/>
<dbReference type="Gene3D" id="3.40.800.10">
    <property type="entry name" value="Ureohydrolase domain"/>
    <property type="match status" value="1"/>
</dbReference>
<dbReference type="InterPro" id="IPR023696">
    <property type="entry name" value="Ureohydrolase_dom_sf"/>
</dbReference>
<feature type="binding site" evidence="4">
    <location>
        <position position="221"/>
    </location>
    <ligand>
        <name>Mn(2+)</name>
        <dbReference type="ChEBI" id="CHEBI:29035"/>
        <label>1</label>
    </ligand>
</feature>
<dbReference type="GO" id="GO:0033389">
    <property type="term" value="P:putrescine biosynthetic process from arginine, via agmatine"/>
    <property type="evidence" value="ECO:0007669"/>
    <property type="project" value="TreeGrafter"/>
</dbReference>
<dbReference type="PANTHER" id="PTHR11358">
    <property type="entry name" value="ARGINASE/AGMATINASE"/>
    <property type="match status" value="1"/>
</dbReference>
<keyword evidence="4" id="KW-0464">Manganese</keyword>
<comment type="similarity">
    <text evidence="1">Belongs to the arginase family. Agmatinase subfamily.</text>
</comment>
<dbReference type="Pfam" id="PF00491">
    <property type="entry name" value="Arginase"/>
    <property type="match status" value="1"/>
</dbReference>
<name>A0A5S4ZNE2_9FIRM</name>
<dbReference type="PANTHER" id="PTHR11358:SF26">
    <property type="entry name" value="GUANIDINO ACID HYDROLASE, MITOCHONDRIAL"/>
    <property type="match status" value="1"/>
</dbReference>
<evidence type="ECO:0000256" key="4">
    <source>
        <dbReference type="PIRSR" id="PIRSR036979-1"/>
    </source>
</evidence>
<dbReference type="NCBIfam" id="TIGR01230">
    <property type="entry name" value="agmatinase"/>
    <property type="match status" value="1"/>
</dbReference>
<evidence type="ECO:0000256" key="2">
    <source>
        <dbReference type="ARBA" id="ARBA00022723"/>
    </source>
</evidence>
<dbReference type="Proteomes" id="UP000323166">
    <property type="component" value="Unassembled WGS sequence"/>
</dbReference>